<gene>
    <name evidence="3" type="ORF">GCM10010411_26290</name>
</gene>
<comment type="caution">
    <text evidence="3">The sequence shown here is derived from an EMBL/GenBank/DDBJ whole genome shotgun (WGS) entry which is preliminary data.</text>
</comment>
<dbReference type="PANTHER" id="PTHR30290">
    <property type="entry name" value="PERIPLASMIC BINDING COMPONENT OF ABC TRANSPORTER"/>
    <property type="match status" value="1"/>
</dbReference>
<dbReference type="SUPFAM" id="SSF53850">
    <property type="entry name" value="Periplasmic binding protein-like II"/>
    <property type="match status" value="1"/>
</dbReference>
<dbReference type="Gene3D" id="3.40.190.10">
    <property type="entry name" value="Periplasmic binding protein-like II"/>
    <property type="match status" value="1"/>
</dbReference>
<dbReference type="Proteomes" id="UP001501509">
    <property type="component" value="Unassembled WGS sequence"/>
</dbReference>
<proteinExistence type="predicted"/>
<evidence type="ECO:0000313" key="3">
    <source>
        <dbReference type="EMBL" id="GAA2592055.1"/>
    </source>
</evidence>
<accession>A0ABN3PMX2</accession>
<feature type="compositionally biased region" description="Gly residues" evidence="1">
    <location>
        <begin position="37"/>
        <end position="49"/>
    </location>
</feature>
<reference evidence="3 4" key="1">
    <citation type="journal article" date="2019" name="Int. J. Syst. Evol. Microbiol.">
        <title>The Global Catalogue of Microorganisms (GCM) 10K type strain sequencing project: providing services to taxonomists for standard genome sequencing and annotation.</title>
        <authorList>
            <consortium name="The Broad Institute Genomics Platform"/>
            <consortium name="The Broad Institute Genome Sequencing Center for Infectious Disease"/>
            <person name="Wu L."/>
            <person name="Ma J."/>
        </authorList>
    </citation>
    <scope>NUCLEOTIDE SEQUENCE [LARGE SCALE GENOMIC DNA]</scope>
    <source>
        <strain evidence="3 4">JCM 6833</strain>
    </source>
</reference>
<sequence>MVRGDGRAARERPATTAIAAAALLAGALAGCTDQAGGDGTGGGEAGRGGTLRIVGASDPDHLDPASGYTFASLSLSRMFARPLFRTGSSNTFEETIPLRPDVARELPTRGNGGISADGRTYTIRLRDGVRWNTRPPREVTAADYVRGLKRLCSPAAPSGGQGYYRSTIAGMAAYCAAYAKVNGGDARAMADFQNGHDIAGLKAKDDRTLVVRLDRPAGDMLDILGLQFATAAPREYDRYVPDGPEFRRNTISNGPYQITRYTPGTTIVLDRNPAWRADTDPLRAAHVDRIQITLGQASPDGVQQQLEQGTADLAWDSPVPVAALNRLRAAGDPRLAIRRSPSLSPFLVFNLQSPNNDRALADRRVRQAIAYAIDRSALVKIYGGPDVAEPLHQVIPPGNVGHRRHDPYPTPGGRGDPARCRSLLAAAGRDGGLTLRLPYRSGGNNPRVAQSVQANLAACGVTAQLIADGNGTFYGRTLVTPSAARAGSWDVAVPNWSPDWYGNNGRSVIQPLFDGRTYGPNSTNYGAYDNAEVNSLIDRALQAERPADADALWHAADRLIMADAAVVPFLSPNFPIFRSHRVRDARFIPTIQAYDYAQVRLAP</sequence>
<protein>
    <submittedName>
        <fullName evidence="3">ABC transporter substrate-binding protein</fullName>
    </submittedName>
</protein>
<dbReference type="InterPro" id="IPR039424">
    <property type="entry name" value="SBP_5"/>
</dbReference>
<dbReference type="InterPro" id="IPR030678">
    <property type="entry name" value="Peptide/Ni-bd"/>
</dbReference>
<evidence type="ECO:0000313" key="4">
    <source>
        <dbReference type="Proteomes" id="UP001501509"/>
    </source>
</evidence>
<evidence type="ECO:0000259" key="2">
    <source>
        <dbReference type="Pfam" id="PF00496"/>
    </source>
</evidence>
<evidence type="ECO:0000256" key="1">
    <source>
        <dbReference type="SAM" id="MobiDB-lite"/>
    </source>
</evidence>
<dbReference type="EMBL" id="BAAATD010000003">
    <property type="protein sequence ID" value="GAA2592055.1"/>
    <property type="molecule type" value="Genomic_DNA"/>
</dbReference>
<dbReference type="PROSITE" id="PS51257">
    <property type="entry name" value="PROKAR_LIPOPROTEIN"/>
    <property type="match status" value="1"/>
</dbReference>
<feature type="region of interest" description="Disordered" evidence="1">
    <location>
        <begin position="395"/>
        <end position="416"/>
    </location>
</feature>
<dbReference type="PANTHER" id="PTHR30290:SF83">
    <property type="entry name" value="ABC TRANSPORTER SUBSTRATE-BINDING PROTEIN"/>
    <property type="match status" value="1"/>
</dbReference>
<dbReference type="Gene3D" id="3.10.105.10">
    <property type="entry name" value="Dipeptide-binding Protein, Domain 3"/>
    <property type="match status" value="1"/>
</dbReference>
<organism evidence="3 4">
    <name type="scientific">Actinomadura fulvescens</name>
    <dbReference type="NCBI Taxonomy" id="46160"/>
    <lineage>
        <taxon>Bacteria</taxon>
        <taxon>Bacillati</taxon>
        <taxon>Actinomycetota</taxon>
        <taxon>Actinomycetes</taxon>
        <taxon>Streptosporangiales</taxon>
        <taxon>Thermomonosporaceae</taxon>
        <taxon>Actinomadura</taxon>
    </lineage>
</organism>
<dbReference type="InterPro" id="IPR000914">
    <property type="entry name" value="SBP_5_dom"/>
</dbReference>
<feature type="domain" description="Solute-binding protein family 5" evidence="2">
    <location>
        <begin position="113"/>
        <end position="501"/>
    </location>
</feature>
<dbReference type="CDD" id="cd08506">
    <property type="entry name" value="PBP2_clavulanate_OppA2"/>
    <property type="match status" value="1"/>
</dbReference>
<feature type="region of interest" description="Disordered" evidence="1">
    <location>
        <begin position="37"/>
        <end position="58"/>
    </location>
</feature>
<dbReference type="Pfam" id="PF00496">
    <property type="entry name" value="SBP_bac_5"/>
    <property type="match status" value="1"/>
</dbReference>
<keyword evidence="4" id="KW-1185">Reference proteome</keyword>
<name>A0ABN3PMX2_9ACTN</name>
<dbReference type="PIRSF" id="PIRSF002741">
    <property type="entry name" value="MppA"/>
    <property type="match status" value="1"/>
</dbReference>